<accession>A0A1H9XQ13</accession>
<proteinExistence type="predicted"/>
<evidence type="ECO:0000313" key="3">
    <source>
        <dbReference type="Proteomes" id="UP000199028"/>
    </source>
</evidence>
<evidence type="ECO:0000259" key="1">
    <source>
        <dbReference type="SMART" id="SM00943"/>
    </source>
</evidence>
<dbReference type="RefSeq" id="WP_090071121.1">
    <property type="nucleotide sequence ID" value="NZ_FOFT01000016.1"/>
</dbReference>
<feature type="domain" description="DNA primase/polymerase bifunctional N-terminal" evidence="1">
    <location>
        <begin position="16"/>
        <end position="191"/>
    </location>
</feature>
<gene>
    <name evidence="2" type="ORF">SAMN05216195_11624</name>
</gene>
<dbReference type="Pfam" id="PF09250">
    <property type="entry name" value="Prim-Pol"/>
    <property type="match status" value="1"/>
</dbReference>
<dbReference type="CDD" id="cd04859">
    <property type="entry name" value="Prim_Pol"/>
    <property type="match status" value="1"/>
</dbReference>
<protein>
    <submittedName>
        <fullName evidence="2">Bifunctional DNA primase/polymerase, N-terminal</fullName>
    </submittedName>
</protein>
<dbReference type="InterPro" id="IPR015330">
    <property type="entry name" value="DNA_primase/pol_bifunc_N"/>
</dbReference>
<dbReference type="EMBL" id="FOFT01000016">
    <property type="protein sequence ID" value="SES47773.1"/>
    <property type="molecule type" value="Genomic_DNA"/>
</dbReference>
<evidence type="ECO:0000313" key="2">
    <source>
        <dbReference type="EMBL" id="SES47773.1"/>
    </source>
</evidence>
<dbReference type="Proteomes" id="UP000199028">
    <property type="component" value="Unassembled WGS sequence"/>
</dbReference>
<dbReference type="SUPFAM" id="SSF56747">
    <property type="entry name" value="Prim-pol domain"/>
    <property type="match status" value="1"/>
</dbReference>
<sequence>MSAALVAPGNERLGAALDYAARGWRVVPLHHVSDHGMCSCGRECGSEGKHPRLSQWQITATTDANQITAWWAATPSTGVGLATGPESDLFVLDIDPDHGGDATLTALERTYGPLPITRTVITGSGGTHYCFKWPERVRRDGREWRNSAGKLGPGLDTRGAGGQVVAPPSVSAKGAYAVAVDAPLADVPEWVLDLLDAPVPLPAEVPQAGATVTRLPIAAGDDRVAAYVHAVVTAECNAIVTAPDGTQNNAINSAAFALGQLVAVGALTETEAENALTDAARQGNHPADRAASAIRSGLGAGVQVPRTPWPPQDRENLNGFRVTPVEIAAYAAINGTTEDEAREFFGVTSSTDETDAAGITVVPVGDPAELRCELVTALRKWLHVNDFAPFWIALGAAVTAVDDDDQEPVWIQVVGASSSGKTEVVRLLKGVQVEQLDEITPGGLLTWGKIGKVPKPTGLLSRVKHGIVTFSDFSTLLAGAQRGGKDETFALLRRVFDGEVTRDVQAPGGNAPGQLHWKGRLTIISAVTGEIDRQLAFHQALGERWLYVRVPDASRTDQRAAARKARDRHNGARADAEQLATRFVLSGQAAYHEVELSDHVLDAIEDADQVARLGRASVPRSSVGKMEIIGEASVEGAGRLLKQLAGLARGLTALGFTEDEVTTLARRAALDSMPAKRHRVLAGLAAVAWDGTDKGHAGSTRLAPLAREIGLDRRVVRRVLEEFAVIEDGVVEAVSESNEFEIDSGTWRLAPDYAEDLRRVLLAPVRITA</sequence>
<organism evidence="2 3">
    <name type="scientific">Lentzea flaviverrucosa</name>
    <dbReference type="NCBI Taxonomy" id="200379"/>
    <lineage>
        <taxon>Bacteria</taxon>
        <taxon>Bacillati</taxon>
        <taxon>Actinomycetota</taxon>
        <taxon>Actinomycetes</taxon>
        <taxon>Pseudonocardiales</taxon>
        <taxon>Pseudonocardiaceae</taxon>
        <taxon>Lentzea</taxon>
    </lineage>
</organism>
<keyword evidence="3" id="KW-1185">Reference proteome</keyword>
<dbReference type="SMART" id="SM00943">
    <property type="entry name" value="Prim-Pol"/>
    <property type="match status" value="1"/>
</dbReference>
<name>A0A1H9XQ13_9PSEU</name>
<dbReference type="OrthoDB" id="3218228at2"/>
<reference evidence="3" key="1">
    <citation type="submission" date="2016-10" db="EMBL/GenBank/DDBJ databases">
        <authorList>
            <person name="Varghese N."/>
            <person name="Submissions S."/>
        </authorList>
    </citation>
    <scope>NUCLEOTIDE SEQUENCE [LARGE SCALE GENOMIC DNA]</scope>
    <source>
        <strain evidence="3">CGMCC 4.578</strain>
    </source>
</reference>
<dbReference type="AlphaFoldDB" id="A0A1H9XQ13"/>